<dbReference type="KEGG" id="dba:Dbac_1183"/>
<dbReference type="HOGENOM" id="CLU_2933802_0_0_7"/>
<evidence type="ECO:0000313" key="1">
    <source>
        <dbReference type="EMBL" id="ACU89287.1"/>
    </source>
</evidence>
<sequence>MKAYNLLPCEAGKMPYSLLPEAPIRAKAEGAEYQHVKAKLLPTIVIDKVKADERMINHGQ</sequence>
<name>C7LRE1_DESBD</name>
<keyword evidence="2" id="KW-1185">Reference proteome</keyword>
<dbReference type="EMBL" id="CP001629">
    <property type="protein sequence ID" value="ACU89287.1"/>
    <property type="molecule type" value="Genomic_DNA"/>
</dbReference>
<proteinExistence type="predicted"/>
<reference evidence="1 2" key="1">
    <citation type="journal article" date="2009" name="Stand. Genomic Sci.">
        <title>Complete genome sequence of Desulfomicrobium baculatum type strain (X).</title>
        <authorList>
            <person name="Copeland A."/>
            <person name="Spring S."/>
            <person name="Goker M."/>
            <person name="Schneider S."/>
            <person name="Lapidus A."/>
            <person name="Del Rio T.G."/>
            <person name="Tice H."/>
            <person name="Cheng J.F."/>
            <person name="Chen F."/>
            <person name="Nolan M."/>
            <person name="Bruce D."/>
            <person name="Goodwin L."/>
            <person name="Pitluck S."/>
            <person name="Ivanova N."/>
            <person name="Mavrommatis K."/>
            <person name="Ovchinnikova G."/>
            <person name="Pati A."/>
            <person name="Chen A."/>
            <person name="Palaniappan K."/>
            <person name="Land M."/>
            <person name="Hauser L."/>
            <person name="Chang Y.J."/>
            <person name="Jeffries C.C."/>
            <person name="Meincke L."/>
            <person name="Sims D."/>
            <person name="Brettin T."/>
            <person name="Detter J.C."/>
            <person name="Han C."/>
            <person name="Chain P."/>
            <person name="Bristow J."/>
            <person name="Eisen J.A."/>
            <person name="Markowitz V."/>
            <person name="Hugenholtz P."/>
            <person name="Kyrpides N.C."/>
            <person name="Klenk H.P."/>
            <person name="Lucas S."/>
        </authorList>
    </citation>
    <scope>NUCLEOTIDE SEQUENCE [LARGE SCALE GENOMIC DNA]</scope>
    <source>
        <strain evidence="2">DSM 4028 / VKM B-1378 / X</strain>
    </source>
</reference>
<gene>
    <name evidence="1" type="ordered locus">Dbac_1183</name>
</gene>
<evidence type="ECO:0000313" key="2">
    <source>
        <dbReference type="Proteomes" id="UP000002216"/>
    </source>
</evidence>
<dbReference type="STRING" id="525897.Dbac_1183"/>
<dbReference type="RefSeq" id="WP_015773384.1">
    <property type="nucleotide sequence ID" value="NC_013173.1"/>
</dbReference>
<protein>
    <submittedName>
        <fullName evidence="1">Uncharacterized protein</fullName>
    </submittedName>
</protein>
<dbReference type="Proteomes" id="UP000002216">
    <property type="component" value="Chromosome"/>
</dbReference>
<accession>C7LRE1</accession>
<organism evidence="1 2">
    <name type="scientific">Desulfomicrobium baculatum (strain DSM 4028 / VKM B-1378 / X)</name>
    <name type="common">Desulfovibrio baculatus</name>
    <dbReference type="NCBI Taxonomy" id="525897"/>
    <lineage>
        <taxon>Bacteria</taxon>
        <taxon>Pseudomonadati</taxon>
        <taxon>Thermodesulfobacteriota</taxon>
        <taxon>Desulfovibrionia</taxon>
        <taxon>Desulfovibrionales</taxon>
        <taxon>Desulfomicrobiaceae</taxon>
        <taxon>Desulfomicrobium</taxon>
    </lineage>
</organism>
<dbReference type="AlphaFoldDB" id="C7LRE1"/>